<organism evidence="3 4">
    <name type="scientific">Beggiatoa alba B18LD</name>
    <dbReference type="NCBI Taxonomy" id="395493"/>
    <lineage>
        <taxon>Bacteria</taxon>
        <taxon>Pseudomonadati</taxon>
        <taxon>Pseudomonadota</taxon>
        <taxon>Gammaproteobacteria</taxon>
        <taxon>Thiotrichales</taxon>
        <taxon>Thiotrichaceae</taxon>
        <taxon>Beggiatoa</taxon>
    </lineage>
</organism>
<evidence type="ECO:0008006" key="5">
    <source>
        <dbReference type="Google" id="ProtNLM"/>
    </source>
</evidence>
<dbReference type="EMBL" id="JH600070">
    <property type="protein sequence ID" value="EIJ41278.1"/>
    <property type="molecule type" value="Genomic_DNA"/>
</dbReference>
<feature type="region of interest" description="Disordered" evidence="1">
    <location>
        <begin position="193"/>
        <end position="258"/>
    </location>
</feature>
<feature type="signal peptide" evidence="2">
    <location>
        <begin position="1"/>
        <end position="33"/>
    </location>
</feature>
<dbReference type="HOGENOM" id="CLU_838533_0_0_6"/>
<dbReference type="Proteomes" id="UP000005744">
    <property type="component" value="Unassembled WGS sequence"/>
</dbReference>
<dbReference type="AlphaFoldDB" id="I3CCD5"/>
<feature type="chain" id="PRO_5003668623" description="FG-GAP repeat protein" evidence="2">
    <location>
        <begin position="34"/>
        <end position="331"/>
    </location>
</feature>
<sequence>MNKQTVLPSFFKHSAQAITLLLCASFSLNTVQAGYVNKDHQTCRALNNNTFNKLYPDAKLVQEQTFSLNLPNFGESCFLTLYQAKAERTSFLLTATDGSIRYQFDTIKNSALGAGCKLLAVGFEDVNSDKQMDIIAVNQCQTSVGNYNYNNLLIISTATTWQVDNAHSQAISRYKTFADIRLYLRDYPPAGTTKPSNNFSLNTGDKEKFSTTTNNADKISSEKFSSNNKPNPTPETTNPSTNSNDKTDKTKSGESNLSIRGELEFDSDGFSLLSSEETNTIYLLKRYPKRLDEQRNDFVGKSLLITGRILNTEQKGALIYKTIDALDVKVE</sequence>
<reference evidence="3 4" key="1">
    <citation type="submission" date="2011-11" db="EMBL/GenBank/DDBJ databases">
        <title>Improved High-Quality Draft sequence of Beggiatoa alba B18lD.</title>
        <authorList>
            <consortium name="US DOE Joint Genome Institute"/>
            <person name="Lucas S."/>
            <person name="Han J."/>
            <person name="Lapidus A."/>
            <person name="Cheng J.-F."/>
            <person name="Goodwin L."/>
            <person name="Pitluck S."/>
            <person name="Peters L."/>
            <person name="Mikhailova N."/>
            <person name="Held B."/>
            <person name="Detter J.C."/>
            <person name="Han C."/>
            <person name="Tapia R."/>
            <person name="Land M."/>
            <person name="Hauser L."/>
            <person name="Kyrpides N."/>
            <person name="Ivanova N."/>
            <person name="Pagani I."/>
            <person name="Samuel K."/>
            <person name="Teske A."/>
            <person name="Mueller J."/>
            <person name="Woyke T."/>
        </authorList>
    </citation>
    <scope>NUCLEOTIDE SEQUENCE [LARGE SCALE GENOMIC DNA]</scope>
    <source>
        <strain evidence="3 4">B18LD</strain>
    </source>
</reference>
<dbReference type="OrthoDB" id="9954133at2"/>
<evidence type="ECO:0000313" key="4">
    <source>
        <dbReference type="Proteomes" id="UP000005744"/>
    </source>
</evidence>
<keyword evidence="2" id="KW-0732">Signal</keyword>
<name>I3CCD5_9GAMM</name>
<protein>
    <recommendedName>
        <fullName evidence="5">FG-GAP repeat protein</fullName>
    </recommendedName>
</protein>
<feature type="compositionally biased region" description="Polar residues" evidence="1">
    <location>
        <begin position="193"/>
        <end position="203"/>
    </location>
</feature>
<dbReference type="RefSeq" id="WP_002683072.1">
    <property type="nucleotide sequence ID" value="NZ_JH600070.1"/>
</dbReference>
<evidence type="ECO:0000313" key="3">
    <source>
        <dbReference type="EMBL" id="EIJ41278.1"/>
    </source>
</evidence>
<evidence type="ECO:0000256" key="2">
    <source>
        <dbReference type="SAM" id="SignalP"/>
    </source>
</evidence>
<feature type="compositionally biased region" description="Polar residues" evidence="1">
    <location>
        <begin position="210"/>
        <end position="224"/>
    </location>
</feature>
<feature type="compositionally biased region" description="Low complexity" evidence="1">
    <location>
        <begin position="225"/>
        <end position="244"/>
    </location>
</feature>
<keyword evidence="4" id="KW-1185">Reference proteome</keyword>
<dbReference type="STRING" id="395493.BegalDRAFT_0358"/>
<evidence type="ECO:0000256" key="1">
    <source>
        <dbReference type="SAM" id="MobiDB-lite"/>
    </source>
</evidence>
<accession>I3CCD5</accession>
<gene>
    <name evidence="3" type="ORF">BegalDRAFT_0358</name>
</gene>
<proteinExistence type="predicted"/>